<evidence type="ECO:0000313" key="1">
    <source>
        <dbReference type="EMBL" id="GIJ32708.1"/>
    </source>
</evidence>
<dbReference type="AlphaFoldDB" id="A0A9W5UR40"/>
<dbReference type="OrthoDB" id="22038at2"/>
<sequence length="69" mass="7716">MHVTPIRGESGVDQWRATAGLAPLATYLSEMAAICAEADDQPLDRQPLARWRHASHHPYPWAGYVNMMV</sequence>
<name>A0A9W5UR40_9ACTN</name>
<evidence type="ECO:0000313" key="2">
    <source>
        <dbReference type="Proteomes" id="UP000607311"/>
    </source>
</evidence>
<comment type="caution">
    <text evidence="1">The sequence shown here is derived from an EMBL/GenBank/DDBJ whole genome shotgun (WGS) entry which is preliminary data.</text>
</comment>
<dbReference type="EMBL" id="BOPD01000010">
    <property type="protein sequence ID" value="GIJ32708.1"/>
    <property type="molecule type" value="Genomic_DNA"/>
</dbReference>
<gene>
    <name evidence="1" type="ORF">Vse01_18560</name>
</gene>
<organism evidence="1 2">
    <name type="scientific">Micromonospora sediminimaris</name>
    <dbReference type="NCBI Taxonomy" id="547162"/>
    <lineage>
        <taxon>Bacteria</taxon>
        <taxon>Bacillati</taxon>
        <taxon>Actinomycetota</taxon>
        <taxon>Actinomycetes</taxon>
        <taxon>Micromonosporales</taxon>
        <taxon>Micromonosporaceae</taxon>
        <taxon>Micromonospora</taxon>
    </lineage>
</organism>
<proteinExistence type="predicted"/>
<dbReference type="Proteomes" id="UP000607311">
    <property type="component" value="Unassembled WGS sequence"/>
</dbReference>
<accession>A0A9W5UR40</accession>
<dbReference type="RefSeq" id="WP_139233167.1">
    <property type="nucleotide sequence ID" value="NZ_BOPD01000010.1"/>
</dbReference>
<reference evidence="1" key="1">
    <citation type="submission" date="2021-01" db="EMBL/GenBank/DDBJ databases">
        <title>Whole genome shotgun sequence of Verrucosispora sediminis NBRC 107745.</title>
        <authorList>
            <person name="Komaki H."/>
            <person name="Tamura T."/>
        </authorList>
    </citation>
    <scope>NUCLEOTIDE SEQUENCE</scope>
    <source>
        <strain evidence="1">NBRC 107745</strain>
    </source>
</reference>
<protein>
    <submittedName>
        <fullName evidence="1">Uncharacterized protein</fullName>
    </submittedName>
</protein>
<keyword evidence="2" id="KW-1185">Reference proteome</keyword>